<keyword evidence="2" id="KW-1185">Reference proteome</keyword>
<dbReference type="RefSeq" id="WP_327619848.1">
    <property type="nucleotide sequence ID" value="NZ_JAYWTM010000041.1"/>
</dbReference>
<protein>
    <submittedName>
        <fullName evidence="1">Molybdate ABC transporter substrate-binding protein</fullName>
    </submittedName>
</protein>
<dbReference type="EMBL" id="JAYWTM010000041">
    <property type="protein sequence ID" value="MEC5345149.1"/>
    <property type="molecule type" value="Genomic_DNA"/>
</dbReference>
<gene>
    <name evidence="1" type="ORF">VSX58_21395</name>
</gene>
<dbReference type="SUPFAM" id="SSF53850">
    <property type="entry name" value="Periplasmic binding protein-like II"/>
    <property type="match status" value="1"/>
</dbReference>
<proteinExistence type="predicted"/>
<evidence type="ECO:0000313" key="1">
    <source>
        <dbReference type="EMBL" id="MEC5345149.1"/>
    </source>
</evidence>
<dbReference type="PANTHER" id="PTHR30632:SF0">
    <property type="entry name" value="SULFATE-BINDING PROTEIN"/>
    <property type="match status" value="1"/>
</dbReference>
<dbReference type="NCBIfam" id="NF002916">
    <property type="entry name" value="PRK03537.1-2"/>
    <property type="match status" value="1"/>
</dbReference>
<reference evidence="1 2" key="1">
    <citation type="journal article" date="2017" name="Int. J. Syst. Evol. Microbiol.">
        <title>Brenneria populi subsp. brevivirga subsp. nov. isolated from symptomatic bark of Populus x euramericana canker, and description of Brenneria populi subsp. populi subsp. nov.</title>
        <authorList>
            <person name="Zheng M.H."/>
            <person name="Piao C.G."/>
            <person name="Xue H."/>
            <person name="Guo M.W."/>
            <person name="Li Y."/>
        </authorList>
    </citation>
    <scope>NUCLEOTIDE SEQUENCE [LARGE SCALE GENOMIC DNA]</scope>
    <source>
        <strain evidence="1 2">D9-5</strain>
    </source>
</reference>
<name>A0ABU6JWT3_9GAMM</name>
<comment type="caution">
    <text evidence="1">The sequence shown here is derived from an EMBL/GenBank/DDBJ whole genome shotgun (WGS) entry which is preliminary data.</text>
</comment>
<dbReference type="InterPro" id="IPR050682">
    <property type="entry name" value="ModA/WtpA"/>
</dbReference>
<dbReference type="Pfam" id="PF13531">
    <property type="entry name" value="SBP_bac_11"/>
    <property type="match status" value="1"/>
</dbReference>
<sequence>MNRPLRLYAAGSLRRAFTPLLAEFGERYAVTVEPTFGPAGLLCDRLINGAEADVFASANRAHPQRLKTLGLAENTAAFALNGLCVVMRNIPALTSQPWLSALLDPRFTLSTSTPGCDPGGDYAFQLFDKIESLHRGWGQRLREKAKPLVGGAMTHSIPAGMTAGSYLIRSGQSDMHIGYASYLPLLTRQPDLSVVPIPEPYAVKAEYMLATLRPERREARQLADAILSPSGQRFLRENGFSSIF</sequence>
<dbReference type="Gene3D" id="3.40.190.10">
    <property type="entry name" value="Periplasmic binding protein-like II"/>
    <property type="match status" value="2"/>
</dbReference>
<evidence type="ECO:0000313" key="2">
    <source>
        <dbReference type="Proteomes" id="UP001309705"/>
    </source>
</evidence>
<organism evidence="1 2">
    <name type="scientific">Brenneria populi</name>
    <dbReference type="NCBI Taxonomy" id="1505588"/>
    <lineage>
        <taxon>Bacteria</taxon>
        <taxon>Pseudomonadati</taxon>
        <taxon>Pseudomonadota</taxon>
        <taxon>Gammaproteobacteria</taxon>
        <taxon>Enterobacterales</taxon>
        <taxon>Pectobacteriaceae</taxon>
        <taxon>Brenneria</taxon>
    </lineage>
</organism>
<dbReference type="Proteomes" id="UP001309705">
    <property type="component" value="Unassembled WGS sequence"/>
</dbReference>
<accession>A0ABU6JWT3</accession>
<dbReference type="PANTHER" id="PTHR30632">
    <property type="entry name" value="MOLYBDATE-BINDING PERIPLASMIC PROTEIN"/>
    <property type="match status" value="1"/>
</dbReference>